<dbReference type="InterPro" id="IPR036501">
    <property type="entry name" value="Inhibitor_vert_lysozyme_sf"/>
</dbReference>
<evidence type="ECO:0000313" key="3">
    <source>
        <dbReference type="Proteomes" id="UP000325333"/>
    </source>
</evidence>
<organism evidence="2 3">
    <name type="scientific">Azospirillum argentinense</name>
    <dbReference type="NCBI Taxonomy" id="2970906"/>
    <lineage>
        <taxon>Bacteria</taxon>
        <taxon>Pseudomonadati</taxon>
        <taxon>Pseudomonadota</taxon>
        <taxon>Alphaproteobacteria</taxon>
        <taxon>Rhodospirillales</taxon>
        <taxon>Azospirillaceae</taxon>
        <taxon>Azospirillum</taxon>
    </lineage>
</organism>
<evidence type="ECO:0000313" key="2">
    <source>
        <dbReference type="EMBL" id="KAA1053193.1"/>
    </source>
</evidence>
<accession>A0A5B0KMZ3</accession>
<dbReference type="AlphaFoldDB" id="A0A5B0KMZ3"/>
<dbReference type="Proteomes" id="UP000325333">
    <property type="component" value="Unassembled WGS sequence"/>
</dbReference>
<gene>
    <name evidence="2" type="ORF">FH063_003112</name>
</gene>
<protein>
    <recommendedName>
        <fullName evidence="4">Inhibitor of lysozyme (Ivy)</fullName>
    </recommendedName>
</protein>
<dbReference type="RefSeq" id="WP_149651352.1">
    <property type="nucleotide sequence ID" value="NZ_VEWN01000017.1"/>
</dbReference>
<dbReference type="Gene3D" id="3.40.1420.10">
    <property type="entry name" value="Inhibitor of vertebrate lysozyme"/>
    <property type="match status" value="1"/>
</dbReference>
<evidence type="ECO:0008006" key="4">
    <source>
        <dbReference type="Google" id="ProtNLM"/>
    </source>
</evidence>
<proteinExistence type="predicted"/>
<dbReference type="EMBL" id="VEWN01000017">
    <property type="protein sequence ID" value="KAA1053193.1"/>
    <property type="molecule type" value="Genomic_DNA"/>
</dbReference>
<name>A0A5B0KMZ3_9PROT</name>
<feature type="signal peptide" evidence="1">
    <location>
        <begin position="1"/>
        <end position="22"/>
    </location>
</feature>
<keyword evidence="1" id="KW-0732">Signal</keyword>
<sequence>MYRFLQASAVAAIITASPSALATDLAAHAFNREVYEVVKDQAVLDAVRRIMPAAGFEVWSTWAKHGVSAPMEERDGIVFGFGCQPHNCSTVHARLALDHNGNVWASLTEDGRNTAYYGNPPDTVKPLLTIGD</sequence>
<feature type="chain" id="PRO_5022799204" description="Inhibitor of lysozyme (Ivy)" evidence="1">
    <location>
        <begin position="23"/>
        <end position="132"/>
    </location>
</feature>
<evidence type="ECO:0000256" key="1">
    <source>
        <dbReference type="SAM" id="SignalP"/>
    </source>
</evidence>
<reference evidence="2 3" key="1">
    <citation type="submission" date="2019-07" db="EMBL/GenBank/DDBJ databases">
        <title>Genome sequencing of the stress-tolerant strain Azospirillum brasilense Az19.</title>
        <authorList>
            <person name="Maroniche G.A."/>
            <person name="Garcia J.E."/>
            <person name="Pagnussat L."/>
            <person name="Amenta M."/>
            <person name="Creus C.M."/>
        </authorList>
    </citation>
    <scope>NUCLEOTIDE SEQUENCE [LARGE SCALE GENOMIC DNA]</scope>
    <source>
        <strain evidence="2 3">Az19</strain>
    </source>
</reference>
<comment type="caution">
    <text evidence="2">The sequence shown here is derived from an EMBL/GenBank/DDBJ whole genome shotgun (WGS) entry which is preliminary data.</text>
</comment>